<dbReference type="GO" id="GO:0005829">
    <property type="term" value="C:cytosol"/>
    <property type="evidence" value="ECO:0007669"/>
    <property type="project" value="TreeGrafter"/>
</dbReference>
<dbReference type="Gene3D" id="1.10.1070.20">
    <property type="match status" value="1"/>
</dbReference>
<proteinExistence type="inferred from homology"/>
<feature type="domain" description="HipA N-terminal subdomain 1" evidence="5">
    <location>
        <begin position="4"/>
        <end position="107"/>
    </location>
</feature>
<dbReference type="RefSeq" id="WP_061606305.1">
    <property type="nucleotide sequence ID" value="NZ_JEMA01000260.1"/>
</dbReference>
<keyword evidence="3" id="KW-0418">Kinase</keyword>
<sequence length="415" mass="45867">MIAQVMLNDVLVGYLDRAGDVIAFTFDEAYLASPDRPVLGQAFEDRVLSPDQPFTGSPSIPLPTFFRNALPEGALRKVVEARLQHSRFIELDMLLRLGPDLPGALRVVADPLDPGADMPEAASPRRAADTADPLRFSLSGVQLKASVHVDLDDEQKITLPLAGQGGRWIAKFPSSAFRDLPENELTMLRWARIAGLDVPDNRIIDVASIQNLPTEFPREGRALLVRRFDRTASQHRIHQEDFAQVFEIEPEEKYLLVVPPDVTVTYAGIGAVVSALAGEDDFKEFVRRVAFMVLSGNADAHAKNWSLIYPDRVHARLSPLYDAVSTVAYPSLHRTMPLGLLQPEDPARAARVPLEAVTYSDVRELAEQAGEPADSIELEVRGFVERARSAWREVRSDAPSFVAEAVDRHLESVAL</sequence>
<dbReference type="OrthoDB" id="9805913at2"/>
<dbReference type="InterPro" id="IPR012893">
    <property type="entry name" value="HipA-like_C"/>
</dbReference>
<dbReference type="Pfam" id="PF13657">
    <property type="entry name" value="Couple_hipA"/>
    <property type="match status" value="1"/>
</dbReference>
<dbReference type="EMBL" id="JEMA01000260">
    <property type="protein sequence ID" value="KYF72494.1"/>
    <property type="molecule type" value="Genomic_DNA"/>
</dbReference>
<feature type="domain" description="HipA-like C-terminal" evidence="4">
    <location>
        <begin position="136"/>
        <end position="391"/>
    </location>
</feature>
<comment type="caution">
    <text evidence="6">The sequence shown here is derived from an EMBL/GenBank/DDBJ whole genome shotgun (WGS) entry which is preliminary data.</text>
</comment>
<keyword evidence="2" id="KW-0808">Transferase</keyword>
<name>A0A150QWX5_SORCE</name>
<organism evidence="6 7">
    <name type="scientific">Sorangium cellulosum</name>
    <name type="common">Polyangium cellulosum</name>
    <dbReference type="NCBI Taxonomy" id="56"/>
    <lineage>
        <taxon>Bacteria</taxon>
        <taxon>Pseudomonadati</taxon>
        <taxon>Myxococcota</taxon>
        <taxon>Polyangia</taxon>
        <taxon>Polyangiales</taxon>
        <taxon>Polyangiaceae</taxon>
        <taxon>Sorangium</taxon>
    </lineage>
</organism>
<accession>A0A150QWX5</accession>
<dbReference type="Proteomes" id="UP000075260">
    <property type="component" value="Unassembled WGS sequence"/>
</dbReference>
<evidence type="ECO:0000259" key="5">
    <source>
        <dbReference type="Pfam" id="PF13657"/>
    </source>
</evidence>
<evidence type="ECO:0000256" key="3">
    <source>
        <dbReference type="ARBA" id="ARBA00022777"/>
    </source>
</evidence>
<dbReference type="InterPro" id="IPR017508">
    <property type="entry name" value="HipA_N1"/>
</dbReference>
<comment type="similarity">
    <text evidence="1">Belongs to the HipA Ser/Thr kinase family.</text>
</comment>
<gene>
    <name evidence="6" type="ORF">BE15_17180</name>
</gene>
<evidence type="ECO:0000256" key="1">
    <source>
        <dbReference type="ARBA" id="ARBA00010164"/>
    </source>
</evidence>
<dbReference type="InterPro" id="IPR052028">
    <property type="entry name" value="HipA_Ser/Thr_kinase"/>
</dbReference>
<protein>
    <recommendedName>
        <fullName evidence="8">Phosphatidylinositol kinase</fullName>
    </recommendedName>
</protein>
<dbReference type="GO" id="GO:0004674">
    <property type="term" value="F:protein serine/threonine kinase activity"/>
    <property type="evidence" value="ECO:0007669"/>
    <property type="project" value="TreeGrafter"/>
</dbReference>
<evidence type="ECO:0000259" key="4">
    <source>
        <dbReference type="Pfam" id="PF07804"/>
    </source>
</evidence>
<dbReference type="PANTHER" id="PTHR37419:SF1">
    <property type="entry name" value="SERINE_THREONINE-PROTEIN KINASE TOXIN HIPA"/>
    <property type="match status" value="1"/>
</dbReference>
<evidence type="ECO:0008006" key="8">
    <source>
        <dbReference type="Google" id="ProtNLM"/>
    </source>
</evidence>
<dbReference type="NCBIfam" id="TIGR03071">
    <property type="entry name" value="couple_hipA"/>
    <property type="match status" value="1"/>
</dbReference>
<evidence type="ECO:0000313" key="6">
    <source>
        <dbReference type="EMBL" id="KYF72494.1"/>
    </source>
</evidence>
<dbReference type="PANTHER" id="PTHR37419">
    <property type="entry name" value="SERINE/THREONINE-PROTEIN KINASE TOXIN HIPA"/>
    <property type="match status" value="1"/>
</dbReference>
<evidence type="ECO:0000313" key="7">
    <source>
        <dbReference type="Proteomes" id="UP000075260"/>
    </source>
</evidence>
<dbReference type="Pfam" id="PF07804">
    <property type="entry name" value="HipA_C"/>
    <property type="match status" value="1"/>
</dbReference>
<evidence type="ECO:0000256" key="2">
    <source>
        <dbReference type="ARBA" id="ARBA00022679"/>
    </source>
</evidence>
<reference evidence="6 7" key="1">
    <citation type="submission" date="2014-02" db="EMBL/GenBank/DDBJ databases">
        <title>The small core and large imbalanced accessory genome model reveals a collaborative survival strategy of Sorangium cellulosum strains in nature.</title>
        <authorList>
            <person name="Han K."/>
            <person name="Peng R."/>
            <person name="Blom J."/>
            <person name="Li Y.-Z."/>
        </authorList>
    </citation>
    <scope>NUCLEOTIDE SEQUENCE [LARGE SCALE GENOMIC DNA]</scope>
    <source>
        <strain evidence="6 7">So0008-312</strain>
    </source>
</reference>
<dbReference type="AlphaFoldDB" id="A0A150QWX5"/>